<evidence type="ECO:0000313" key="3">
    <source>
        <dbReference type="Proteomes" id="UP000826254"/>
    </source>
</evidence>
<protein>
    <submittedName>
        <fullName evidence="2">Dehydratase</fullName>
    </submittedName>
</protein>
<dbReference type="Gene3D" id="3.10.129.10">
    <property type="entry name" value="Hotdog Thioesterase"/>
    <property type="match status" value="1"/>
</dbReference>
<feature type="region of interest" description="Disordered" evidence="1">
    <location>
        <begin position="97"/>
        <end position="119"/>
    </location>
</feature>
<feature type="compositionally biased region" description="Acidic residues" evidence="1">
    <location>
        <begin position="101"/>
        <end position="110"/>
    </location>
</feature>
<gene>
    <name evidence="2" type="ORF">K6T50_01295</name>
</gene>
<dbReference type="GeneID" id="67176735"/>
<organism evidence="2 3">
    <name type="scientific">Halobaculum magnesiiphilum</name>
    <dbReference type="NCBI Taxonomy" id="1017351"/>
    <lineage>
        <taxon>Archaea</taxon>
        <taxon>Methanobacteriati</taxon>
        <taxon>Methanobacteriota</taxon>
        <taxon>Stenosarchaea group</taxon>
        <taxon>Halobacteria</taxon>
        <taxon>Halobacteriales</taxon>
        <taxon>Haloferacaceae</taxon>
        <taxon>Halobaculum</taxon>
    </lineage>
</organism>
<dbReference type="EMBL" id="CP081958">
    <property type="protein sequence ID" value="QZP37843.1"/>
    <property type="molecule type" value="Genomic_DNA"/>
</dbReference>
<dbReference type="RefSeq" id="WP_222607651.1">
    <property type="nucleotide sequence ID" value="NZ_CP081958.1"/>
</dbReference>
<evidence type="ECO:0000256" key="1">
    <source>
        <dbReference type="SAM" id="MobiDB-lite"/>
    </source>
</evidence>
<dbReference type="Proteomes" id="UP000826254">
    <property type="component" value="Chromosome"/>
</dbReference>
<dbReference type="KEGG" id="hmp:K6T50_01295"/>
<dbReference type="SUPFAM" id="SSF54637">
    <property type="entry name" value="Thioesterase/thiol ester dehydrase-isomerase"/>
    <property type="match status" value="1"/>
</dbReference>
<sequence>MDLDELPSPGTTLRHERTFTVEEVEAFADLSGDRGEHHEVPDEDGRLLVHGLLTATMPTKIGGDLDVLARTMEFDFYRPVYTDQRIVCEVTVESVDRVGDDTGDTEDAGDGTDAGDGPDRAEIEADIVCHRDGDEVVLTGGFEGVVLG</sequence>
<proteinExistence type="predicted"/>
<keyword evidence="3" id="KW-1185">Reference proteome</keyword>
<name>A0A8T8WDK2_9EURY</name>
<reference evidence="2 3" key="1">
    <citation type="journal article" date="2021" name="Int. J. Syst. Evol. Microbiol.">
        <title>Halobaculum halophilum sp. nov. and Halobaculum salinum sp. nov., isolated from salt lake and saline soil.</title>
        <authorList>
            <person name="Cui H.L."/>
            <person name="Shi X.W."/>
            <person name="Yin X.M."/>
            <person name="Yang X.Y."/>
            <person name="Hou J."/>
            <person name="Zhu L."/>
        </authorList>
    </citation>
    <scope>NUCLEOTIDE SEQUENCE [LARGE SCALE GENOMIC DNA]</scope>
    <source>
        <strain evidence="2 3">NBRC 109044</strain>
    </source>
</reference>
<dbReference type="InterPro" id="IPR029069">
    <property type="entry name" value="HotDog_dom_sf"/>
</dbReference>
<evidence type="ECO:0000313" key="2">
    <source>
        <dbReference type="EMBL" id="QZP37843.1"/>
    </source>
</evidence>
<accession>A0A8T8WDK2</accession>
<dbReference type="AlphaFoldDB" id="A0A8T8WDK2"/>